<organism evidence="2 3">
    <name type="scientific">Taxus chinensis</name>
    <name type="common">Chinese yew</name>
    <name type="synonym">Taxus wallichiana var. chinensis</name>
    <dbReference type="NCBI Taxonomy" id="29808"/>
    <lineage>
        <taxon>Eukaryota</taxon>
        <taxon>Viridiplantae</taxon>
        <taxon>Streptophyta</taxon>
        <taxon>Embryophyta</taxon>
        <taxon>Tracheophyta</taxon>
        <taxon>Spermatophyta</taxon>
        <taxon>Pinopsida</taxon>
        <taxon>Pinidae</taxon>
        <taxon>Conifers II</taxon>
        <taxon>Cupressales</taxon>
        <taxon>Taxaceae</taxon>
        <taxon>Taxus</taxon>
    </lineage>
</organism>
<dbReference type="SUPFAM" id="SSF53098">
    <property type="entry name" value="Ribonuclease H-like"/>
    <property type="match status" value="1"/>
</dbReference>
<feature type="non-terminal residue" evidence="2">
    <location>
        <position position="64"/>
    </location>
</feature>
<dbReference type="EMBL" id="JAHRHJ020000005">
    <property type="protein sequence ID" value="KAH9315835.1"/>
    <property type="molecule type" value="Genomic_DNA"/>
</dbReference>
<dbReference type="Gene3D" id="3.30.420.10">
    <property type="entry name" value="Ribonuclease H-like superfamily/Ribonuclease H"/>
    <property type="match status" value="1"/>
</dbReference>
<evidence type="ECO:0000313" key="3">
    <source>
        <dbReference type="Proteomes" id="UP000824469"/>
    </source>
</evidence>
<protein>
    <recommendedName>
        <fullName evidence="1">RNase H type-1 domain-containing protein</fullName>
    </recommendedName>
</protein>
<dbReference type="InterPro" id="IPR002156">
    <property type="entry name" value="RNaseH_domain"/>
</dbReference>
<proteinExistence type="predicted"/>
<dbReference type="Proteomes" id="UP000824469">
    <property type="component" value="Unassembled WGS sequence"/>
</dbReference>
<dbReference type="GO" id="GO:0003676">
    <property type="term" value="F:nucleic acid binding"/>
    <property type="evidence" value="ECO:0007669"/>
    <property type="project" value="InterPro"/>
</dbReference>
<dbReference type="PANTHER" id="PTHR48475:SF1">
    <property type="entry name" value="RNASE H TYPE-1 DOMAIN-CONTAINING PROTEIN"/>
    <property type="match status" value="1"/>
</dbReference>
<dbReference type="AlphaFoldDB" id="A0AA38G5W1"/>
<keyword evidence="3" id="KW-1185">Reference proteome</keyword>
<reference evidence="2 3" key="1">
    <citation type="journal article" date="2021" name="Nat. Plants">
        <title>The Taxus genome provides insights into paclitaxel biosynthesis.</title>
        <authorList>
            <person name="Xiong X."/>
            <person name="Gou J."/>
            <person name="Liao Q."/>
            <person name="Li Y."/>
            <person name="Zhou Q."/>
            <person name="Bi G."/>
            <person name="Li C."/>
            <person name="Du R."/>
            <person name="Wang X."/>
            <person name="Sun T."/>
            <person name="Guo L."/>
            <person name="Liang H."/>
            <person name="Lu P."/>
            <person name="Wu Y."/>
            <person name="Zhang Z."/>
            <person name="Ro D.K."/>
            <person name="Shang Y."/>
            <person name="Huang S."/>
            <person name="Yan J."/>
        </authorList>
    </citation>
    <scope>NUCLEOTIDE SEQUENCE [LARGE SCALE GENOMIC DNA]</scope>
    <source>
        <strain evidence="2">Ta-2019</strain>
    </source>
</reference>
<accession>A0AA38G5W1</accession>
<dbReference type="GO" id="GO:0004523">
    <property type="term" value="F:RNA-DNA hybrid ribonuclease activity"/>
    <property type="evidence" value="ECO:0007669"/>
    <property type="project" value="InterPro"/>
</dbReference>
<evidence type="ECO:0000313" key="2">
    <source>
        <dbReference type="EMBL" id="KAH9315835.1"/>
    </source>
</evidence>
<dbReference type="InterPro" id="IPR012337">
    <property type="entry name" value="RNaseH-like_sf"/>
</dbReference>
<evidence type="ECO:0000259" key="1">
    <source>
        <dbReference type="Pfam" id="PF13456"/>
    </source>
</evidence>
<name>A0AA38G5W1_TAXCH</name>
<dbReference type="Pfam" id="PF13456">
    <property type="entry name" value="RVT_3"/>
    <property type="match status" value="1"/>
</dbReference>
<dbReference type="InterPro" id="IPR036397">
    <property type="entry name" value="RNaseH_sf"/>
</dbReference>
<comment type="caution">
    <text evidence="2">The sequence shown here is derived from an EMBL/GenBank/DDBJ whole genome shotgun (WGS) entry which is preliminary data.</text>
</comment>
<feature type="domain" description="RNase H type-1" evidence="1">
    <location>
        <begin position="3"/>
        <end position="61"/>
    </location>
</feature>
<sequence>MEFDGSHSRVGSGAGVVLCSPSNELYPFAYKMQFDNTNNTSEYEALLLGMSVVEDMGIKKLRCR</sequence>
<dbReference type="PANTHER" id="PTHR48475">
    <property type="entry name" value="RIBONUCLEASE H"/>
    <property type="match status" value="1"/>
</dbReference>
<gene>
    <name evidence="2" type="ORF">KI387_024462</name>
</gene>